<feature type="transmembrane region" description="Helical" evidence="7">
    <location>
        <begin position="430"/>
        <end position="450"/>
    </location>
</feature>
<evidence type="ECO:0000256" key="7">
    <source>
        <dbReference type="SAM" id="Phobius"/>
    </source>
</evidence>
<feature type="transmembrane region" description="Helical" evidence="7">
    <location>
        <begin position="195"/>
        <end position="218"/>
    </location>
</feature>
<dbReference type="PANTHER" id="PTHR23502:SF51">
    <property type="entry name" value="QUINIDINE RESISTANCE PROTEIN 1-RELATED"/>
    <property type="match status" value="1"/>
</dbReference>
<feature type="region of interest" description="Disordered" evidence="6">
    <location>
        <begin position="1"/>
        <end position="153"/>
    </location>
</feature>
<evidence type="ECO:0000256" key="1">
    <source>
        <dbReference type="ARBA" id="ARBA00004141"/>
    </source>
</evidence>
<comment type="caution">
    <text evidence="9">The sequence shown here is derived from an EMBL/GenBank/DDBJ whole genome shotgun (WGS) entry which is preliminary data.</text>
</comment>
<feature type="transmembrane region" description="Helical" evidence="7">
    <location>
        <begin position="543"/>
        <end position="563"/>
    </location>
</feature>
<keyword evidence="3 7" id="KW-0812">Transmembrane</keyword>
<evidence type="ECO:0000313" key="9">
    <source>
        <dbReference type="EMBL" id="KAK5055829.1"/>
    </source>
</evidence>
<dbReference type="SUPFAM" id="SSF103473">
    <property type="entry name" value="MFS general substrate transporter"/>
    <property type="match status" value="1"/>
</dbReference>
<evidence type="ECO:0000259" key="8">
    <source>
        <dbReference type="PROSITE" id="PS50850"/>
    </source>
</evidence>
<comment type="subcellular location">
    <subcellularLocation>
        <location evidence="1">Membrane</location>
        <topology evidence="1">Multi-pass membrane protein</topology>
    </subcellularLocation>
</comment>
<name>A0ABR0J442_9EURO</name>
<feature type="transmembrane region" description="Helical" evidence="7">
    <location>
        <begin position="319"/>
        <end position="338"/>
    </location>
</feature>
<dbReference type="PANTHER" id="PTHR23502">
    <property type="entry name" value="MAJOR FACILITATOR SUPERFAMILY"/>
    <property type="match status" value="1"/>
</dbReference>
<evidence type="ECO:0000313" key="10">
    <source>
        <dbReference type="Proteomes" id="UP001345691"/>
    </source>
</evidence>
<keyword evidence="4 7" id="KW-1133">Transmembrane helix</keyword>
<dbReference type="InterPro" id="IPR011701">
    <property type="entry name" value="MFS"/>
</dbReference>
<feature type="transmembrane region" description="Helical" evidence="7">
    <location>
        <begin position="381"/>
        <end position="410"/>
    </location>
</feature>
<keyword evidence="2" id="KW-0813">Transport</keyword>
<evidence type="ECO:0000256" key="4">
    <source>
        <dbReference type="ARBA" id="ARBA00022989"/>
    </source>
</evidence>
<feature type="transmembrane region" description="Helical" evidence="7">
    <location>
        <begin position="483"/>
        <end position="504"/>
    </location>
</feature>
<evidence type="ECO:0000256" key="6">
    <source>
        <dbReference type="SAM" id="MobiDB-lite"/>
    </source>
</evidence>
<feature type="transmembrane region" description="Helical" evidence="7">
    <location>
        <begin position="510"/>
        <end position="536"/>
    </location>
</feature>
<evidence type="ECO:0000256" key="5">
    <source>
        <dbReference type="ARBA" id="ARBA00023136"/>
    </source>
</evidence>
<dbReference type="InterPro" id="IPR020846">
    <property type="entry name" value="MFS_dom"/>
</dbReference>
<organism evidence="9 10">
    <name type="scientific">Exophiala sideris</name>
    <dbReference type="NCBI Taxonomy" id="1016849"/>
    <lineage>
        <taxon>Eukaryota</taxon>
        <taxon>Fungi</taxon>
        <taxon>Dikarya</taxon>
        <taxon>Ascomycota</taxon>
        <taxon>Pezizomycotina</taxon>
        <taxon>Eurotiomycetes</taxon>
        <taxon>Chaetothyriomycetidae</taxon>
        <taxon>Chaetothyriales</taxon>
        <taxon>Herpotrichiellaceae</taxon>
        <taxon>Exophiala</taxon>
    </lineage>
</organism>
<gene>
    <name evidence="9" type="ORF">LTR69_008204</name>
</gene>
<feature type="domain" description="Major facilitator superfamily (MFS) profile" evidence="8">
    <location>
        <begin position="164"/>
        <end position="600"/>
    </location>
</feature>
<feature type="compositionally biased region" description="Polar residues" evidence="6">
    <location>
        <begin position="58"/>
        <end position="76"/>
    </location>
</feature>
<reference evidence="9 10" key="1">
    <citation type="submission" date="2023-08" db="EMBL/GenBank/DDBJ databases">
        <title>Black Yeasts Isolated from many extreme environments.</title>
        <authorList>
            <person name="Coleine C."/>
            <person name="Stajich J.E."/>
            <person name="Selbmann L."/>
        </authorList>
    </citation>
    <scope>NUCLEOTIDE SEQUENCE [LARGE SCALE GENOMIC DNA]</scope>
    <source>
        <strain evidence="9 10">CCFEE 6328</strain>
    </source>
</reference>
<feature type="transmembrane region" description="Helical" evidence="7">
    <location>
        <begin position="162"/>
        <end position="183"/>
    </location>
</feature>
<feature type="transmembrane region" description="Helical" evidence="7">
    <location>
        <begin position="569"/>
        <end position="596"/>
    </location>
</feature>
<dbReference type="PROSITE" id="PS50850">
    <property type="entry name" value="MFS"/>
    <property type="match status" value="1"/>
</dbReference>
<dbReference type="Proteomes" id="UP001345691">
    <property type="component" value="Unassembled WGS sequence"/>
</dbReference>
<accession>A0ABR0J442</accession>
<dbReference type="Gene3D" id="1.20.1720.10">
    <property type="entry name" value="Multidrug resistance protein D"/>
    <property type="match status" value="1"/>
</dbReference>
<proteinExistence type="predicted"/>
<evidence type="ECO:0000256" key="3">
    <source>
        <dbReference type="ARBA" id="ARBA00022692"/>
    </source>
</evidence>
<keyword evidence="5 7" id="KW-0472">Membrane</keyword>
<dbReference type="EMBL" id="JAVRRF010000019">
    <property type="protein sequence ID" value="KAK5055829.1"/>
    <property type="molecule type" value="Genomic_DNA"/>
</dbReference>
<keyword evidence="10" id="KW-1185">Reference proteome</keyword>
<dbReference type="InterPro" id="IPR036259">
    <property type="entry name" value="MFS_trans_sf"/>
</dbReference>
<feature type="compositionally biased region" description="Basic and acidic residues" evidence="6">
    <location>
        <begin position="78"/>
        <end position="87"/>
    </location>
</feature>
<feature type="compositionally biased region" description="Polar residues" evidence="6">
    <location>
        <begin position="140"/>
        <end position="153"/>
    </location>
</feature>
<protein>
    <recommendedName>
        <fullName evidence="8">Major facilitator superfamily (MFS) profile domain-containing protein</fullName>
    </recommendedName>
</protein>
<sequence length="617" mass="66555">MSSDHAKGFGASGHGNIDIAYQQPQSMRSSAVAGTLQKHPVIKSTQPTVAAQAPSPPEQVQNQHQGNTTAESSTDPAQPEHNDRDGLEAVQHPTAEDGSMSPGSNPQLPLPPQEESRTSAVVEETPSTVTRNVDGDVEKQATSTPAAPSDKPFSSFTQRQKYLIVLCATLGGLFSPFTAQIYFPALNTIASDLNVSISQVNLTITTYMIFQAVVPSFVSSITDTQGRRPTYVLGFLVYTIANLGLALNNTYAGLLVLRCIQSAGSSGLVTLQQAIIADIVTSAERGSYISITSITGIIAPSVAPIAGGLLAQHLGWHSIFWFLLIMSGMYIVPLMLWFPETARKLVGDGSIPPPPLNRSLCTTTTQSHVHPTRKFTWPNPLGTLAILVELEAAILLTFLGIVYAALYAVMASLSTQFHDIYGLDSTMQGLIFLTIAAGTILSALTNSVLLDKNYRRHAIRMGLDPDRNKQITMRGFPIERVRLEIGLPFFIVGSFAVIAYGWMLNFKVHIAGPIVMLVIIGYTTLAGFNTLSVLLIDLYRPRAAAASAAANLVRCLLGAGMTAVVNPMIIAMGLGWCFTFTALVQLATLPLLWVCMKDGVKWRERKAAKEEDRGMQR</sequence>
<evidence type="ECO:0000256" key="2">
    <source>
        <dbReference type="ARBA" id="ARBA00022448"/>
    </source>
</evidence>
<dbReference type="Pfam" id="PF07690">
    <property type="entry name" value="MFS_1"/>
    <property type="match status" value="1"/>
</dbReference>
<feature type="transmembrane region" description="Helical" evidence="7">
    <location>
        <begin position="230"/>
        <end position="247"/>
    </location>
</feature>